<sequence>MIKVFKADPLKLHDIVFLGNSITRQGGDWDKRLGNKAIRNRGIAGDVTDGVIARLGEIFYVKPTAVFIEIGINDLYNPKLDPQRTAININSIAERIKQQSPETRIFVQTVFPTSHVFLRNNISETNKILRQLHKPKVYTIIETHQLFADSADLMKKEYTKDGVHLTEKGYQVWVDHLRKFFK</sequence>
<accession>A0ABU3GZQ1</accession>
<dbReference type="SUPFAM" id="SSF52266">
    <property type="entry name" value="SGNH hydrolase"/>
    <property type="match status" value="1"/>
</dbReference>
<dbReference type="PANTHER" id="PTHR30383">
    <property type="entry name" value="THIOESTERASE 1/PROTEASE 1/LYSOPHOSPHOLIPASE L1"/>
    <property type="match status" value="1"/>
</dbReference>
<evidence type="ECO:0000259" key="1">
    <source>
        <dbReference type="Pfam" id="PF13472"/>
    </source>
</evidence>
<dbReference type="Gene3D" id="3.40.50.1110">
    <property type="entry name" value="SGNH hydrolase"/>
    <property type="match status" value="1"/>
</dbReference>
<dbReference type="InterPro" id="IPR051532">
    <property type="entry name" value="Ester_Hydrolysis_Enzymes"/>
</dbReference>
<gene>
    <name evidence="2" type="ORF">QE417_003988</name>
</gene>
<protein>
    <submittedName>
        <fullName evidence="2">Lysophospholipase L1-like esterase</fullName>
    </submittedName>
</protein>
<dbReference type="InterPro" id="IPR013830">
    <property type="entry name" value="SGNH_hydro"/>
</dbReference>
<keyword evidence="3" id="KW-1185">Reference proteome</keyword>
<proteinExistence type="predicted"/>
<dbReference type="Pfam" id="PF13472">
    <property type="entry name" value="Lipase_GDSL_2"/>
    <property type="match status" value="1"/>
</dbReference>
<name>A0ABU3GZQ1_9SPHI</name>
<comment type="caution">
    <text evidence="2">The sequence shown here is derived from an EMBL/GenBank/DDBJ whole genome shotgun (WGS) entry which is preliminary data.</text>
</comment>
<dbReference type="RefSeq" id="WP_311952794.1">
    <property type="nucleotide sequence ID" value="NZ_JAVLVU010000001.1"/>
</dbReference>
<dbReference type="PANTHER" id="PTHR30383:SF5">
    <property type="entry name" value="SGNH HYDROLASE-TYPE ESTERASE DOMAIN-CONTAINING PROTEIN"/>
    <property type="match status" value="1"/>
</dbReference>
<evidence type="ECO:0000313" key="2">
    <source>
        <dbReference type="EMBL" id="MDT3404916.1"/>
    </source>
</evidence>
<reference evidence="3" key="1">
    <citation type="submission" date="2023-07" db="EMBL/GenBank/DDBJ databases">
        <title>Functional and genomic diversity of the sorghum phyllosphere microbiome.</title>
        <authorList>
            <person name="Shade A."/>
        </authorList>
    </citation>
    <scope>NUCLEOTIDE SEQUENCE [LARGE SCALE GENOMIC DNA]</scope>
    <source>
        <strain evidence="3">SORGH_AS_0422</strain>
    </source>
</reference>
<dbReference type="Proteomes" id="UP001258315">
    <property type="component" value="Unassembled WGS sequence"/>
</dbReference>
<feature type="domain" description="SGNH hydrolase-type esterase" evidence="1">
    <location>
        <begin position="17"/>
        <end position="172"/>
    </location>
</feature>
<evidence type="ECO:0000313" key="3">
    <source>
        <dbReference type="Proteomes" id="UP001258315"/>
    </source>
</evidence>
<organism evidence="2 3">
    <name type="scientific">Mucilaginibacter terrae</name>
    <dbReference type="NCBI Taxonomy" id="1955052"/>
    <lineage>
        <taxon>Bacteria</taxon>
        <taxon>Pseudomonadati</taxon>
        <taxon>Bacteroidota</taxon>
        <taxon>Sphingobacteriia</taxon>
        <taxon>Sphingobacteriales</taxon>
        <taxon>Sphingobacteriaceae</taxon>
        <taxon>Mucilaginibacter</taxon>
    </lineage>
</organism>
<dbReference type="InterPro" id="IPR036514">
    <property type="entry name" value="SGNH_hydro_sf"/>
</dbReference>
<dbReference type="EMBL" id="JAVLVU010000001">
    <property type="protein sequence ID" value="MDT3404916.1"/>
    <property type="molecule type" value="Genomic_DNA"/>
</dbReference>